<evidence type="ECO:0000313" key="3">
    <source>
        <dbReference type="Proteomes" id="UP000193685"/>
    </source>
</evidence>
<dbReference type="RefSeq" id="XP_040726041.1">
    <property type="nucleotide sequence ID" value="XM_040870473.1"/>
</dbReference>
<keyword evidence="3" id="KW-1185">Reference proteome</keyword>
<evidence type="ECO:0000313" key="2">
    <source>
        <dbReference type="EMBL" id="ORY83746.1"/>
    </source>
</evidence>
<accession>A0A1Y2FKK8</accession>
<comment type="caution">
    <text evidence="2">The sequence shown here is derived from an EMBL/GenBank/DDBJ whole genome shotgun (WGS) entry which is preliminary data.</text>
</comment>
<proteinExistence type="predicted"/>
<dbReference type="AlphaFoldDB" id="A0A1Y2FKK8"/>
<name>A0A1Y2FKK8_PROLT</name>
<feature type="signal peptide" evidence="1">
    <location>
        <begin position="1"/>
        <end position="18"/>
    </location>
</feature>
<evidence type="ECO:0000256" key="1">
    <source>
        <dbReference type="SAM" id="SignalP"/>
    </source>
</evidence>
<feature type="chain" id="PRO_5012305221" evidence="1">
    <location>
        <begin position="19"/>
        <end position="168"/>
    </location>
</feature>
<organism evidence="2 3">
    <name type="scientific">Protomyces lactucae-debilis</name>
    <dbReference type="NCBI Taxonomy" id="2754530"/>
    <lineage>
        <taxon>Eukaryota</taxon>
        <taxon>Fungi</taxon>
        <taxon>Dikarya</taxon>
        <taxon>Ascomycota</taxon>
        <taxon>Taphrinomycotina</taxon>
        <taxon>Taphrinomycetes</taxon>
        <taxon>Taphrinales</taxon>
        <taxon>Protomycetaceae</taxon>
        <taxon>Protomyces</taxon>
    </lineage>
</organism>
<gene>
    <name evidence="2" type="ORF">BCR37DRAFT_386764</name>
</gene>
<reference evidence="2 3" key="1">
    <citation type="submission" date="2016-07" db="EMBL/GenBank/DDBJ databases">
        <title>Pervasive Adenine N6-methylation of Active Genes in Fungi.</title>
        <authorList>
            <consortium name="DOE Joint Genome Institute"/>
            <person name="Mondo S.J."/>
            <person name="Dannebaum R.O."/>
            <person name="Kuo R.C."/>
            <person name="Labutti K."/>
            <person name="Haridas S."/>
            <person name="Kuo A."/>
            <person name="Salamov A."/>
            <person name="Ahrendt S.R."/>
            <person name="Lipzen A."/>
            <person name="Sullivan W."/>
            <person name="Andreopoulos W.B."/>
            <person name="Clum A."/>
            <person name="Lindquist E."/>
            <person name="Daum C."/>
            <person name="Ramamoorthy G.K."/>
            <person name="Gryganskyi A."/>
            <person name="Culley D."/>
            <person name="Magnuson J.K."/>
            <person name="James T.Y."/>
            <person name="O'Malley M.A."/>
            <person name="Stajich J.E."/>
            <person name="Spatafora J.W."/>
            <person name="Visel A."/>
            <person name="Grigoriev I.V."/>
        </authorList>
    </citation>
    <scope>NUCLEOTIDE SEQUENCE [LARGE SCALE GENOMIC DNA]</scope>
    <source>
        <strain evidence="2 3">12-1054</strain>
    </source>
</reference>
<sequence length="168" mass="18877">MKLPGFLLLAQLIHLSSAQLFKRQNYAAGSAAKEVTMFNKRTDAVCVDTQVVLTTWGQPRLSLTLIGMDLRDEQAFENWSKFGLNIWLGPITNEQLLVAMETYPWMPVQLWFVFEGLMLRADLGTTREQQLQGDGVAKLWRECKLLKEGKLECVCDTANTGYSALGSS</sequence>
<dbReference type="GeneID" id="63787072"/>
<protein>
    <submittedName>
        <fullName evidence="2">Uncharacterized protein</fullName>
    </submittedName>
</protein>
<dbReference type="EMBL" id="MCFI01000007">
    <property type="protein sequence ID" value="ORY83746.1"/>
    <property type="molecule type" value="Genomic_DNA"/>
</dbReference>
<keyword evidence="1" id="KW-0732">Signal</keyword>
<dbReference type="Proteomes" id="UP000193685">
    <property type="component" value="Unassembled WGS sequence"/>
</dbReference>